<dbReference type="EC" id="3.1.26.4" evidence="2"/>
<evidence type="ECO:0000256" key="1">
    <source>
        <dbReference type="ARBA" id="ARBA00010879"/>
    </source>
</evidence>
<dbReference type="SUPFAM" id="SSF56672">
    <property type="entry name" value="DNA/RNA polymerases"/>
    <property type="match status" value="1"/>
</dbReference>
<reference evidence="4 5" key="1">
    <citation type="journal article" date="2012" name="Genome Biol.">
        <title>Sequencing three crocodilian genomes to illuminate the evolution of archosaurs and amniotes.</title>
        <authorList>
            <person name="St John J.A."/>
            <person name="Braun E.L."/>
            <person name="Isberg S.R."/>
            <person name="Miles L.G."/>
            <person name="Chong A.Y."/>
            <person name="Gongora J."/>
            <person name="Dalzell P."/>
            <person name="Moran C."/>
            <person name="Bed'hom B."/>
            <person name="Abzhanov A."/>
            <person name="Burgess S.C."/>
            <person name="Cooksey A.M."/>
            <person name="Castoe T.A."/>
            <person name="Crawford N.G."/>
            <person name="Densmore L.D."/>
            <person name="Drew J.C."/>
            <person name="Edwards S.V."/>
            <person name="Faircloth B.C."/>
            <person name="Fujita M.K."/>
            <person name="Greenwold M.J."/>
            <person name="Hoffmann F.G."/>
            <person name="Howard J.M."/>
            <person name="Iguchi T."/>
            <person name="Janes D.E."/>
            <person name="Khan S.Y."/>
            <person name="Kohno S."/>
            <person name="de Koning A.J."/>
            <person name="Lance S.L."/>
            <person name="McCarthy F.M."/>
            <person name="McCormack J.E."/>
            <person name="Merchant M.E."/>
            <person name="Peterson D.G."/>
            <person name="Pollock D.D."/>
            <person name="Pourmand N."/>
            <person name="Raney B.J."/>
            <person name="Roessler K.A."/>
            <person name="Sanford J.R."/>
            <person name="Sawyer R.H."/>
            <person name="Schmidt C.J."/>
            <person name="Triplett E.W."/>
            <person name="Tuberville T.D."/>
            <person name="Venegas-Anaya M."/>
            <person name="Howard J.T."/>
            <person name="Jarvis E.D."/>
            <person name="Guillette L.J.Jr."/>
            <person name="Glenn T.C."/>
            <person name="Green R.E."/>
            <person name="Ray D.A."/>
        </authorList>
    </citation>
    <scope>NUCLEOTIDE SEQUENCE [LARGE SCALE GENOMIC DNA]</scope>
    <source>
        <strain evidence="4">KSC_2009_1</strain>
    </source>
</reference>
<sequence>MSTEGCYEHNFTLQMALDNAQRTRKQCAVAWLDISNAFGSMPHCHIFSILRELGLPDSVIDLVRELYHSCTTTVCTTDGETAEIPIWSGVSQGCPLSPIVFNLAMEVLFRAVAGSPGRLDLNGQKLSVLAYTDNLVLLAPDATQLQQMLDVTSEAARWMGLRFNVAKCASLHIDGRQKSRVLDSTLTIQGQTMRHLKESFIQYKVGAST</sequence>
<dbReference type="GO" id="GO:0004523">
    <property type="term" value="F:RNA-DNA hybrid ribonuclease activity"/>
    <property type="evidence" value="ECO:0007669"/>
    <property type="project" value="UniProtKB-EC"/>
</dbReference>
<accession>A0A151NZN9</accession>
<protein>
    <recommendedName>
        <fullName evidence="2">ribonuclease H</fullName>
        <ecNumber evidence="2">3.1.26.4</ecNumber>
    </recommendedName>
</protein>
<keyword evidence="5" id="KW-1185">Reference proteome</keyword>
<evidence type="ECO:0000313" key="5">
    <source>
        <dbReference type="Proteomes" id="UP000050525"/>
    </source>
</evidence>
<organism evidence="4 5">
    <name type="scientific">Alligator mississippiensis</name>
    <name type="common">American alligator</name>
    <dbReference type="NCBI Taxonomy" id="8496"/>
    <lineage>
        <taxon>Eukaryota</taxon>
        <taxon>Metazoa</taxon>
        <taxon>Chordata</taxon>
        <taxon>Craniata</taxon>
        <taxon>Vertebrata</taxon>
        <taxon>Euteleostomi</taxon>
        <taxon>Archelosauria</taxon>
        <taxon>Archosauria</taxon>
        <taxon>Crocodylia</taxon>
        <taxon>Alligatoridae</taxon>
        <taxon>Alligatorinae</taxon>
        <taxon>Alligator</taxon>
    </lineage>
</organism>
<proteinExistence type="inferred from homology"/>
<comment type="caution">
    <text evidence="4">The sequence shown here is derived from an EMBL/GenBank/DDBJ whole genome shotgun (WGS) entry which is preliminary data.</text>
</comment>
<name>A0A151NZN9_ALLMI</name>
<comment type="similarity">
    <text evidence="1">Belongs to the beta type-B retroviral polymerase family. HERV class-II K(HML-2) pol subfamily.</text>
</comment>
<dbReference type="PANTHER" id="PTHR47027:SF20">
    <property type="entry name" value="REVERSE TRANSCRIPTASE-LIKE PROTEIN WITH RNA-DIRECTED DNA POLYMERASE DOMAIN"/>
    <property type="match status" value="1"/>
</dbReference>
<dbReference type="InterPro" id="IPR043128">
    <property type="entry name" value="Rev_trsase/Diguanyl_cyclase"/>
</dbReference>
<dbReference type="AlphaFoldDB" id="A0A151NZN9"/>
<dbReference type="EMBL" id="AKHW03001467">
    <property type="protein sequence ID" value="KYO42351.1"/>
    <property type="molecule type" value="Genomic_DNA"/>
</dbReference>
<dbReference type="Gene3D" id="3.30.70.270">
    <property type="match status" value="1"/>
</dbReference>
<dbReference type="Pfam" id="PF00078">
    <property type="entry name" value="RVT_1"/>
    <property type="match status" value="1"/>
</dbReference>
<dbReference type="PANTHER" id="PTHR47027">
    <property type="entry name" value="REVERSE TRANSCRIPTASE DOMAIN-CONTAINING PROTEIN"/>
    <property type="match status" value="1"/>
</dbReference>
<dbReference type="InterPro" id="IPR043502">
    <property type="entry name" value="DNA/RNA_pol_sf"/>
</dbReference>
<dbReference type="Proteomes" id="UP000050525">
    <property type="component" value="Unassembled WGS sequence"/>
</dbReference>
<dbReference type="PROSITE" id="PS50878">
    <property type="entry name" value="RT_POL"/>
    <property type="match status" value="1"/>
</dbReference>
<dbReference type="CDD" id="cd01650">
    <property type="entry name" value="RT_nLTR_like"/>
    <property type="match status" value="1"/>
</dbReference>
<evidence type="ECO:0000256" key="2">
    <source>
        <dbReference type="ARBA" id="ARBA00012180"/>
    </source>
</evidence>
<feature type="domain" description="Reverse transcriptase" evidence="3">
    <location>
        <begin position="1"/>
        <end position="193"/>
    </location>
</feature>
<gene>
    <name evidence="4" type="ORF">Y1Q_0022207</name>
</gene>
<dbReference type="InterPro" id="IPR000477">
    <property type="entry name" value="RT_dom"/>
</dbReference>
<evidence type="ECO:0000313" key="4">
    <source>
        <dbReference type="EMBL" id="KYO42351.1"/>
    </source>
</evidence>
<evidence type="ECO:0000259" key="3">
    <source>
        <dbReference type="PROSITE" id="PS50878"/>
    </source>
</evidence>